<reference evidence="7 8" key="1">
    <citation type="journal article" date="2007" name="PLoS Pathog.">
        <title>Genome sequence of Babesia bovis and comparative analysis of apicomplexan hemoprotozoa.</title>
        <authorList>
            <person name="Brayton K.A."/>
            <person name="Lau A.O.T."/>
            <person name="Herndon D.R."/>
            <person name="Hannick L."/>
            <person name="Kappmeyer L.S."/>
            <person name="Berens S.J."/>
            <person name="Bidwell S.L."/>
            <person name="Brown W.C."/>
            <person name="Crabtree J."/>
            <person name="Fadrosh D."/>
            <person name="Feldblum T."/>
            <person name="Forberger H.A."/>
            <person name="Haas B.J."/>
            <person name="Howell J.M."/>
            <person name="Khouri H."/>
            <person name="Koo H."/>
            <person name="Mann D.J."/>
            <person name="Norimine J."/>
            <person name="Paulsen I.T."/>
            <person name="Radune D."/>
            <person name="Ren Q."/>
            <person name="Smith R.K. Jr."/>
            <person name="Suarez C.E."/>
            <person name="White O."/>
            <person name="Wortman J.R."/>
            <person name="Knowles D.P. Jr."/>
            <person name="McElwain T.F."/>
            <person name="Nene V.M."/>
        </authorList>
    </citation>
    <scope>NUCLEOTIDE SEQUENCE [LARGE SCALE GENOMIC DNA]</scope>
    <source>
        <strain evidence="7">T2Bo</strain>
    </source>
</reference>
<dbReference type="eggNOG" id="KOG3096">
    <property type="taxonomic scope" value="Eukaryota"/>
</dbReference>
<dbReference type="KEGG" id="bbo:BBOV_II007630"/>
<dbReference type="GO" id="GO:0006397">
    <property type="term" value="P:mRNA processing"/>
    <property type="evidence" value="ECO:0007669"/>
    <property type="project" value="UniProtKB-KW"/>
</dbReference>
<dbReference type="FunCoup" id="A7AUV2">
    <property type="interactions" value="316"/>
</dbReference>
<dbReference type="InParanoid" id="A7AUV2"/>
<dbReference type="EMBL" id="AAXT01000003">
    <property type="protein sequence ID" value="EDO06713.1"/>
    <property type="molecule type" value="Genomic_DNA"/>
</dbReference>
<dbReference type="GO" id="GO:0071013">
    <property type="term" value="C:catalytic step 2 spliceosome"/>
    <property type="evidence" value="ECO:0007669"/>
    <property type="project" value="TreeGrafter"/>
</dbReference>
<dbReference type="VEuPathDB" id="PiroplasmaDB:BBOV_II007630"/>
<dbReference type="OMA" id="MNIHAIS"/>
<keyword evidence="3" id="KW-0507">mRNA processing</keyword>
<evidence type="ECO:0000256" key="4">
    <source>
        <dbReference type="ARBA" id="ARBA00022728"/>
    </source>
</evidence>
<evidence type="ECO:0000313" key="7">
    <source>
        <dbReference type="EMBL" id="EDO06713.1"/>
    </source>
</evidence>
<organism evidence="7 8">
    <name type="scientific">Babesia bovis</name>
    <dbReference type="NCBI Taxonomy" id="5865"/>
    <lineage>
        <taxon>Eukaryota</taxon>
        <taxon>Sar</taxon>
        <taxon>Alveolata</taxon>
        <taxon>Apicomplexa</taxon>
        <taxon>Aconoidasida</taxon>
        <taxon>Piroplasmida</taxon>
        <taxon>Babesiidae</taxon>
        <taxon>Babesia</taxon>
    </lineage>
</organism>
<evidence type="ECO:0000256" key="3">
    <source>
        <dbReference type="ARBA" id="ARBA00022664"/>
    </source>
</evidence>
<evidence type="ECO:0000256" key="1">
    <source>
        <dbReference type="ARBA" id="ARBA00004123"/>
    </source>
</evidence>
<dbReference type="PANTHER" id="PTHR13296:SF0">
    <property type="entry name" value="PRE-MRNA-SPLICING FACTOR SPF27"/>
    <property type="match status" value="1"/>
</dbReference>
<dbReference type="STRING" id="5865.A7AUV2"/>
<evidence type="ECO:0000256" key="6">
    <source>
        <dbReference type="ARBA" id="ARBA00023242"/>
    </source>
</evidence>
<keyword evidence="5" id="KW-0508">mRNA splicing</keyword>
<dbReference type="GO" id="GO:0071011">
    <property type="term" value="C:precatalytic spliceosome"/>
    <property type="evidence" value="ECO:0007669"/>
    <property type="project" value="TreeGrafter"/>
</dbReference>
<comment type="caution">
    <text evidence="7">The sequence shown here is derived from an EMBL/GenBank/DDBJ whole genome shotgun (WGS) entry which is preliminary data.</text>
</comment>
<keyword evidence="6" id="KW-0539">Nucleus</keyword>
<dbReference type="Proteomes" id="UP000002173">
    <property type="component" value="Chromosome 2"/>
</dbReference>
<comment type="subcellular location">
    <subcellularLocation>
        <location evidence="1">Nucleus</location>
    </subcellularLocation>
</comment>
<sequence length="195" mass="22596">MDFDKGLHTNNKYHSLVDSLLFVDAVPVELESRIRELVCEEKRRILDECNGHESDVLNKYIEPLGAVPDCSSSGHMYHEAVDHCARGEHIQALDLEKYSGFSHLDDIDERKGHISVLSEYAQGALLNLELMDRYKESVWLRHLDDLTDLKQRMSTEQSRLECAIEAMNKARKLSNIEWASRIRSLSQEYDDYQKK</sequence>
<gene>
    <name evidence="7" type="ORF">BBOV_II007630</name>
</gene>
<proteinExistence type="inferred from homology"/>
<dbReference type="AlphaFoldDB" id="A7AUV2"/>
<dbReference type="PANTHER" id="PTHR13296">
    <property type="entry name" value="BCAS2 PROTEIN"/>
    <property type="match status" value="1"/>
</dbReference>
<accession>A7AUV2</accession>
<evidence type="ECO:0000256" key="2">
    <source>
        <dbReference type="ARBA" id="ARBA00010788"/>
    </source>
</evidence>
<protein>
    <submittedName>
        <fullName evidence="7">Uncharacterized protein</fullName>
    </submittedName>
</protein>
<keyword evidence="8" id="KW-1185">Reference proteome</keyword>
<comment type="similarity">
    <text evidence="2">Belongs to the SPF27 family.</text>
</comment>
<keyword evidence="4" id="KW-0747">Spliceosome</keyword>
<evidence type="ECO:0000313" key="8">
    <source>
        <dbReference type="Proteomes" id="UP000002173"/>
    </source>
</evidence>
<dbReference type="Pfam" id="PF05700">
    <property type="entry name" value="BCAS2"/>
    <property type="match status" value="1"/>
</dbReference>
<dbReference type="GeneID" id="5478515"/>
<evidence type="ECO:0000256" key="5">
    <source>
        <dbReference type="ARBA" id="ARBA00023187"/>
    </source>
</evidence>
<dbReference type="InterPro" id="IPR008409">
    <property type="entry name" value="SPF27"/>
</dbReference>
<dbReference type="GO" id="GO:0008380">
    <property type="term" value="P:RNA splicing"/>
    <property type="evidence" value="ECO:0007669"/>
    <property type="project" value="UniProtKB-KW"/>
</dbReference>
<dbReference type="GO" id="GO:0000974">
    <property type="term" value="C:Prp19 complex"/>
    <property type="evidence" value="ECO:0007669"/>
    <property type="project" value="TreeGrafter"/>
</dbReference>
<name>A7AUV2_BABBO</name>